<dbReference type="VEuPathDB" id="TriTrypDB:BCY84_07107"/>
<feature type="compositionally biased region" description="Basic and acidic residues" evidence="1">
    <location>
        <begin position="95"/>
        <end position="139"/>
    </location>
</feature>
<dbReference type="Proteomes" id="UP000246078">
    <property type="component" value="Unassembled WGS sequence"/>
</dbReference>
<feature type="compositionally biased region" description="Basic and acidic residues" evidence="1">
    <location>
        <begin position="230"/>
        <end position="239"/>
    </location>
</feature>
<gene>
    <name evidence="3" type="ORF">C3747_17g183</name>
</gene>
<feature type="compositionally biased region" description="Polar residues" evidence="1">
    <location>
        <begin position="62"/>
        <end position="72"/>
    </location>
</feature>
<dbReference type="VEuPathDB" id="TriTrypDB:TCSYLVIO_008073"/>
<reference evidence="3 4" key="1">
    <citation type="journal article" date="2018" name="Microb. Genom.">
        <title>Expanding an expanded genome: long-read sequencing of Trypanosoma cruzi.</title>
        <authorList>
            <person name="Berna L."/>
            <person name="Rodriguez M."/>
            <person name="Chiribao M.L."/>
            <person name="Parodi-Talice A."/>
            <person name="Pita S."/>
            <person name="Rijo G."/>
            <person name="Alvarez-Valin F."/>
            <person name="Robello C."/>
        </authorList>
    </citation>
    <scope>NUCLEOTIDE SEQUENCE [LARGE SCALE GENOMIC DNA]</scope>
    <source>
        <strain evidence="3 4">TCC</strain>
    </source>
</reference>
<feature type="compositionally biased region" description="Polar residues" evidence="1">
    <location>
        <begin position="82"/>
        <end position="94"/>
    </location>
</feature>
<dbReference type="VEuPathDB" id="TriTrypDB:TcCL_ESM09611"/>
<comment type="caution">
    <text evidence="3">The sequence shown here is derived from an EMBL/GenBank/DDBJ whole genome shotgun (WGS) entry which is preliminary data.</text>
</comment>
<evidence type="ECO:0000256" key="1">
    <source>
        <dbReference type="SAM" id="MobiDB-lite"/>
    </source>
</evidence>
<feature type="compositionally biased region" description="Polar residues" evidence="1">
    <location>
        <begin position="171"/>
        <end position="183"/>
    </location>
</feature>
<feature type="signal peptide" evidence="2">
    <location>
        <begin position="1"/>
        <end position="27"/>
    </location>
</feature>
<dbReference type="VEuPathDB" id="TriTrypDB:C3747_17g183"/>
<dbReference type="VEuPathDB" id="TriTrypDB:C4B63_64g140"/>
<dbReference type="VEuPathDB" id="TriTrypDB:TcBrA4_0171320"/>
<evidence type="ECO:0000313" key="4">
    <source>
        <dbReference type="Proteomes" id="UP000246078"/>
    </source>
</evidence>
<evidence type="ECO:0000256" key="2">
    <source>
        <dbReference type="SAM" id="SignalP"/>
    </source>
</evidence>
<feature type="compositionally biased region" description="Basic and acidic residues" evidence="1">
    <location>
        <begin position="257"/>
        <end position="268"/>
    </location>
</feature>
<accession>A0A2V2XA41</accession>
<dbReference type="AlphaFoldDB" id="A0A2V2XA41"/>
<feature type="compositionally biased region" description="Basic and acidic residues" evidence="1">
    <location>
        <begin position="332"/>
        <end position="348"/>
    </location>
</feature>
<feature type="chain" id="PRO_5016169007" evidence="2">
    <location>
        <begin position="28"/>
        <end position="394"/>
    </location>
</feature>
<dbReference type="VEuPathDB" id="TriTrypDB:ECC02_011366"/>
<feature type="compositionally biased region" description="Low complexity" evidence="1">
    <location>
        <begin position="240"/>
        <end position="254"/>
    </location>
</feature>
<organism evidence="3 4">
    <name type="scientific">Trypanosoma cruzi</name>
    <dbReference type="NCBI Taxonomy" id="5693"/>
    <lineage>
        <taxon>Eukaryota</taxon>
        <taxon>Discoba</taxon>
        <taxon>Euglenozoa</taxon>
        <taxon>Kinetoplastea</taxon>
        <taxon>Metakinetoplastina</taxon>
        <taxon>Trypanosomatida</taxon>
        <taxon>Trypanosomatidae</taxon>
        <taxon>Trypanosoma</taxon>
        <taxon>Schizotrypanum</taxon>
    </lineage>
</organism>
<dbReference type="VEuPathDB" id="TriTrypDB:TcCLB.508745.20"/>
<feature type="compositionally biased region" description="Polar residues" evidence="1">
    <location>
        <begin position="269"/>
        <end position="286"/>
    </location>
</feature>
<dbReference type="VEuPathDB" id="TriTrypDB:TCDM_11506"/>
<dbReference type="VEuPathDB" id="TriTrypDB:TcCLB.511607.40"/>
<feature type="compositionally biased region" description="Basic and acidic residues" evidence="1">
    <location>
        <begin position="186"/>
        <end position="197"/>
    </location>
</feature>
<proteinExistence type="predicted"/>
<sequence>MAMMMTGRVLLVCALCVLWCGAAVVAAADTGGVEMEGAEGSESLPSGPSDGDEGGKQESEGSVRQVSDTANESFVAVDGKNSKQQDGVVTTTPTKPERTDGGTETEEIKRKEQKENPEIPNKDDKTTQLTSRSEEKEETAPSPDEKEEPPAERGKTQGAALPGASPGVPSRAQNENSAENLTATPGEERVLPEDHSDQSQGGKTPADGLAAEMSSKEKGKAPEAPPSPLEKNEKPEGDLKATTNTEKNNLENLASVKKTESILEDKEATSNLQKEGLASTTGNQESDPSDGYAESTPTSISAASNAAKDDADTDTDKGIPNNDSAAGVAATEGRHQDENKEDNRKETTPLRSAAMINETATVGDSDGSTVVSHTTFPLLLLFVACAAAAAVVAA</sequence>
<feature type="compositionally biased region" description="Basic and acidic residues" evidence="1">
    <location>
        <begin position="307"/>
        <end position="317"/>
    </location>
</feature>
<feature type="region of interest" description="Disordered" evidence="1">
    <location>
        <begin position="35"/>
        <end position="354"/>
    </location>
</feature>
<name>A0A2V2XA41_TRYCR</name>
<evidence type="ECO:0000313" key="3">
    <source>
        <dbReference type="EMBL" id="PWV17718.1"/>
    </source>
</evidence>
<dbReference type="VEuPathDB" id="TriTrypDB:TcCLB.510239.70"/>
<dbReference type="EMBL" id="PRFC01000017">
    <property type="protein sequence ID" value="PWV17718.1"/>
    <property type="molecule type" value="Genomic_DNA"/>
</dbReference>
<protein>
    <submittedName>
        <fullName evidence="3">Mucin-associated surface protein (MASP)</fullName>
    </submittedName>
</protein>
<keyword evidence="2" id="KW-0732">Signal</keyword>
<dbReference type="VEuPathDB" id="TriTrypDB:Tc_MARK_3966"/>
<dbReference type="VEuPathDB" id="TriTrypDB:TcG_08817"/>